<dbReference type="InterPro" id="IPR029063">
    <property type="entry name" value="SAM-dependent_MTases_sf"/>
</dbReference>
<dbReference type="STRING" id="246404.A0A507EKV5"/>
<dbReference type="EMBL" id="QEAP01000580">
    <property type="protein sequence ID" value="TPX63838.1"/>
    <property type="molecule type" value="Genomic_DNA"/>
</dbReference>
<evidence type="ECO:0000256" key="2">
    <source>
        <dbReference type="ARBA" id="ARBA00022679"/>
    </source>
</evidence>
<comment type="pathway">
    <text evidence="1">Secondary metabolite biosynthesis.</text>
</comment>
<keyword evidence="2" id="KW-0808">Transferase</keyword>
<gene>
    <name evidence="5" type="ORF">CcCBS67573_g08567</name>
</gene>
<dbReference type="Proteomes" id="UP000320333">
    <property type="component" value="Unassembled WGS sequence"/>
</dbReference>
<evidence type="ECO:0000256" key="1">
    <source>
        <dbReference type="ARBA" id="ARBA00005179"/>
    </source>
</evidence>
<evidence type="ECO:0000256" key="4">
    <source>
        <dbReference type="ARBA" id="ARBA00038314"/>
    </source>
</evidence>
<evidence type="ECO:0000256" key="3">
    <source>
        <dbReference type="ARBA" id="ARBA00022691"/>
    </source>
</evidence>
<proteinExistence type="inferred from homology"/>
<dbReference type="AlphaFoldDB" id="A0A507EKV5"/>
<organism evidence="5 6">
    <name type="scientific">Chytriomyces confervae</name>
    <dbReference type="NCBI Taxonomy" id="246404"/>
    <lineage>
        <taxon>Eukaryota</taxon>
        <taxon>Fungi</taxon>
        <taxon>Fungi incertae sedis</taxon>
        <taxon>Chytridiomycota</taxon>
        <taxon>Chytridiomycota incertae sedis</taxon>
        <taxon>Chytridiomycetes</taxon>
        <taxon>Chytridiales</taxon>
        <taxon>Chytriomycetaceae</taxon>
        <taxon>Chytriomyces</taxon>
    </lineage>
</organism>
<dbReference type="InterPro" id="IPR051654">
    <property type="entry name" value="Meroterpenoid_MTases"/>
</dbReference>
<dbReference type="Gene3D" id="3.40.50.150">
    <property type="entry name" value="Vaccinia Virus protein VP39"/>
    <property type="match status" value="1"/>
</dbReference>
<keyword evidence="3" id="KW-0949">S-adenosyl-L-methionine</keyword>
<dbReference type="OrthoDB" id="2094832at2759"/>
<reference evidence="5 6" key="1">
    <citation type="journal article" date="2019" name="Sci. Rep.">
        <title>Comparative genomics of chytrid fungi reveal insights into the obligate biotrophic and pathogenic lifestyle of Synchytrium endobioticum.</title>
        <authorList>
            <person name="van de Vossenberg B.T.L.H."/>
            <person name="Warris S."/>
            <person name="Nguyen H.D.T."/>
            <person name="van Gent-Pelzer M.P.E."/>
            <person name="Joly D.L."/>
            <person name="van de Geest H.C."/>
            <person name="Bonants P.J.M."/>
            <person name="Smith D.S."/>
            <person name="Levesque C.A."/>
            <person name="van der Lee T.A.J."/>
        </authorList>
    </citation>
    <scope>NUCLEOTIDE SEQUENCE [LARGE SCALE GENOMIC DNA]</scope>
    <source>
        <strain evidence="5 6">CBS 675.73</strain>
    </source>
</reference>
<name>A0A507EKV5_9FUNG</name>
<comment type="caution">
    <text evidence="5">The sequence shown here is derived from an EMBL/GenBank/DDBJ whole genome shotgun (WGS) entry which is preliminary data.</text>
</comment>
<evidence type="ECO:0000313" key="5">
    <source>
        <dbReference type="EMBL" id="TPX63838.1"/>
    </source>
</evidence>
<comment type="similarity">
    <text evidence="4">Belongs to the class I-like SAM-binding methyltransferase superfamily.</text>
</comment>
<sequence length="716" mass="78500">MAMRFDRKADLTWYQAYTNAISDECSRRLEATLTTTAASHHVYKCIQEKMFATPRVNLHPLYKEIRARFQQSEFTILELGCCYGTDARFMLSDGLQEHQLTVSDLVDPYFRIGNTVLYEGCSNLQRVDAVFGDLAVPVSEGDVVTVNGWESRFSAVSAQAILHVLSEKQVSDFLVQIHRVLKRDGVLFGSCVGSLGGGPKPWGVIPTKGLDRDVGAVPSRILHDCDSLRALLESVGFVNVKVELDADAWTGESPAANVGLREGRVSGHGIETKMTINYAVRYHTHRTWTAQEALHSSYSILDTESMDPENVFPPSKAVASQAAVHNFQYQHTRSNFTPRITHGHYALYPVLVALSNKIGNGNAVRLLSMSHFIAHAETLGSDVLDALIVSVGVKYAVALLSKNFFSERSETLVPLAKMLSNKFGPESATALLSINNFCERVNELVAVLDMLSKRLFLDVLRDKVGVERAVALLSRDPVCICIDTVLPALDVLLKRVGPDSAVALLKTTSFCARVNAGSFVPRVGVRSAVSLLSSDGFCRNSATLVPVLDHLAKKVGTQNAVALLSSDSFSTRAETLLPVLDALCKQLTTNPTTHLPMNDSFCVRAETLMPRIPQVFDIMGVDGVKRVFVNSGFVGLVDVEWSEFMTLIRAADVKHSIVHVSSTDLAVKRRKVGWVKCLELYLGTHGGGTVRRNLNFNILVTQCLEEGKGKGQSGYR</sequence>
<protein>
    <submittedName>
        <fullName evidence="5">Uncharacterized protein</fullName>
    </submittedName>
</protein>
<dbReference type="PANTHER" id="PTHR35897">
    <property type="entry name" value="METHYLTRANSFERASE AUSD"/>
    <property type="match status" value="1"/>
</dbReference>
<keyword evidence="6" id="KW-1185">Reference proteome</keyword>
<dbReference type="GO" id="GO:0016740">
    <property type="term" value="F:transferase activity"/>
    <property type="evidence" value="ECO:0007669"/>
    <property type="project" value="UniProtKB-KW"/>
</dbReference>
<dbReference type="SUPFAM" id="SSF53335">
    <property type="entry name" value="S-adenosyl-L-methionine-dependent methyltransferases"/>
    <property type="match status" value="1"/>
</dbReference>
<dbReference type="PANTHER" id="PTHR35897:SF1">
    <property type="entry name" value="METHYLTRANSFERASE AUSD"/>
    <property type="match status" value="1"/>
</dbReference>
<evidence type="ECO:0000313" key="6">
    <source>
        <dbReference type="Proteomes" id="UP000320333"/>
    </source>
</evidence>
<accession>A0A507EKV5</accession>